<dbReference type="RefSeq" id="WP_184849304.1">
    <property type="nucleotide sequence ID" value="NZ_JABZEH010000001.1"/>
</dbReference>
<evidence type="ECO:0000313" key="11">
    <source>
        <dbReference type="EMBL" id="MDB0521299.1"/>
    </source>
</evidence>
<keyword evidence="6 7" id="KW-0408">Iron</keyword>
<comment type="caution">
    <text evidence="11">The sequence shown here is derived from an EMBL/GenBank/DDBJ whole genome shotgun (WGS) entry which is preliminary data.</text>
</comment>
<feature type="region of interest" description="Disordered" evidence="8">
    <location>
        <begin position="423"/>
        <end position="449"/>
    </location>
</feature>
<keyword evidence="5" id="KW-0560">Oxidoreductase</keyword>
<dbReference type="Proteomes" id="UP001143674">
    <property type="component" value="Unassembled WGS sequence"/>
</dbReference>
<feature type="domain" description="Cytochrome c" evidence="10">
    <location>
        <begin position="53"/>
        <end position="158"/>
    </location>
</feature>
<comment type="subcellular location">
    <subcellularLocation>
        <location evidence="1">Cell envelope</location>
    </subcellularLocation>
</comment>
<evidence type="ECO:0000313" key="12">
    <source>
        <dbReference type="Proteomes" id="UP001143674"/>
    </source>
</evidence>
<name>A0AAE3NHV5_RALSL</name>
<evidence type="ECO:0000256" key="1">
    <source>
        <dbReference type="ARBA" id="ARBA00004196"/>
    </source>
</evidence>
<accession>A0AAE3NHV5</accession>
<dbReference type="SUPFAM" id="SSF46626">
    <property type="entry name" value="Cytochrome c"/>
    <property type="match status" value="2"/>
</dbReference>
<sequence>MSRSTTWRRLVGAAVLTAALISGAARAGSIGATPRLDAVPPPAEAASFRPDPDLVALGKRVFFDPRLSEPRGTACAACHDPARAFAPTLTGEALRIGVPAGSRPGHVAPRNAPSLLYIRYLPRRYFFQDDDASFPSPFGGFFADGRADSIAEQIRGPLFSPDEMGNRSPRALQRKVAGTDLGEALARRFGVEAVRDPERMVGALGRALEAYFRSDEMAPFSSRFDNFLRHRAPLSPAEMRGLALFRNPDKGNCAACHTMVESSSRPERSLFTDFGYDALAVPRNPRLPANRDPRRFDLGLCRTARTLAWPEPDQWCGYFRTAGLRNVAVRQTFMHNGAFHTLRDAVAFYATRSTDPAQWYPGGRRFDDVPARYQGNVNVNAVPMNRRPGTAPALTDDEIDDIVAFLRTLTDARYVALMPDPAADKARSAHAPGPAGPTVAPERRAANTP</sequence>
<dbReference type="GO" id="GO:0046872">
    <property type="term" value="F:metal ion binding"/>
    <property type="evidence" value="ECO:0007669"/>
    <property type="project" value="UniProtKB-KW"/>
</dbReference>
<dbReference type="AlphaFoldDB" id="A0AAE3NHV5"/>
<evidence type="ECO:0000256" key="2">
    <source>
        <dbReference type="ARBA" id="ARBA00022617"/>
    </source>
</evidence>
<dbReference type="InterPro" id="IPR004852">
    <property type="entry name" value="Di-haem_cyt_c_peroxidsae"/>
</dbReference>
<feature type="signal peptide" evidence="9">
    <location>
        <begin position="1"/>
        <end position="27"/>
    </location>
</feature>
<dbReference type="PROSITE" id="PS51007">
    <property type="entry name" value="CYTC"/>
    <property type="match status" value="2"/>
</dbReference>
<dbReference type="Gene3D" id="1.10.760.10">
    <property type="entry name" value="Cytochrome c-like domain"/>
    <property type="match status" value="2"/>
</dbReference>
<evidence type="ECO:0000256" key="7">
    <source>
        <dbReference type="PROSITE-ProRule" id="PRU00433"/>
    </source>
</evidence>
<proteinExistence type="predicted"/>
<evidence type="ECO:0000256" key="3">
    <source>
        <dbReference type="ARBA" id="ARBA00022723"/>
    </source>
</evidence>
<feature type="chain" id="PRO_5042096712" evidence="9">
    <location>
        <begin position="28"/>
        <end position="449"/>
    </location>
</feature>
<gene>
    <name evidence="11" type="ORF">LBW55_06680</name>
</gene>
<evidence type="ECO:0000256" key="4">
    <source>
        <dbReference type="ARBA" id="ARBA00022729"/>
    </source>
</evidence>
<reference evidence="11" key="1">
    <citation type="submission" date="2021-09" db="EMBL/GenBank/DDBJ databases">
        <title>Genomic analysis of Ralstonia spp.</title>
        <authorList>
            <person name="Aburjaile F."/>
            <person name="Ariute J.C."/>
            <person name="Pais A.K.L."/>
            <person name="Albuquerque G.M.R."/>
            <person name="Silva A.M.F."/>
            <person name="Brenig B."/>
            <person name="Azevedo V."/>
            <person name="Matiuzzi M."/>
            <person name="Ramos R."/>
            <person name="Goes-Neto A."/>
            <person name="Soares S."/>
            <person name="Iseppon A.M.B."/>
            <person name="Souza E."/>
            <person name="Gama M."/>
        </authorList>
    </citation>
    <scope>NUCLEOTIDE SEQUENCE</scope>
    <source>
        <strain evidence="11">B4</strain>
    </source>
</reference>
<dbReference type="GO" id="GO:0004130">
    <property type="term" value="F:cytochrome-c peroxidase activity"/>
    <property type="evidence" value="ECO:0007669"/>
    <property type="project" value="TreeGrafter"/>
</dbReference>
<dbReference type="PANTHER" id="PTHR30600">
    <property type="entry name" value="CYTOCHROME C PEROXIDASE-RELATED"/>
    <property type="match status" value="1"/>
</dbReference>
<dbReference type="GO" id="GO:0009055">
    <property type="term" value="F:electron transfer activity"/>
    <property type="evidence" value="ECO:0007669"/>
    <property type="project" value="InterPro"/>
</dbReference>
<evidence type="ECO:0000256" key="6">
    <source>
        <dbReference type="ARBA" id="ARBA00023004"/>
    </source>
</evidence>
<keyword evidence="4 9" id="KW-0732">Signal</keyword>
<feature type="domain" description="Cytochrome c" evidence="10">
    <location>
        <begin position="236"/>
        <end position="410"/>
    </location>
</feature>
<evidence type="ECO:0000256" key="9">
    <source>
        <dbReference type="SAM" id="SignalP"/>
    </source>
</evidence>
<dbReference type="InterPro" id="IPR009056">
    <property type="entry name" value="Cyt_c-like_dom"/>
</dbReference>
<dbReference type="GO" id="GO:0020037">
    <property type="term" value="F:heme binding"/>
    <property type="evidence" value="ECO:0007669"/>
    <property type="project" value="InterPro"/>
</dbReference>
<dbReference type="InterPro" id="IPR051395">
    <property type="entry name" value="Cytochrome_c_Peroxidase/MauG"/>
</dbReference>
<protein>
    <submittedName>
        <fullName evidence="11">Cytochrome-c peroxidase</fullName>
    </submittedName>
</protein>
<evidence type="ECO:0000259" key="10">
    <source>
        <dbReference type="PROSITE" id="PS51007"/>
    </source>
</evidence>
<evidence type="ECO:0000256" key="5">
    <source>
        <dbReference type="ARBA" id="ARBA00023002"/>
    </source>
</evidence>
<keyword evidence="11" id="KW-0575">Peroxidase</keyword>
<evidence type="ECO:0000256" key="8">
    <source>
        <dbReference type="SAM" id="MobiDB-lite"/>
    </source>
</evidence>
<dbReference type="PANTHER" id="PTHR30600:SF10">
    <property type="entry name" value="BLL6722 PROTEIN"/>
    <property type="match status" value="1"/>
</dbReference>
<keyword evidence="2 7" id="KW-0349">Heme</keyword>
<organism evidence="11 12">
    <name type="scientific">Ralstonia solanacearum</name>
    <name type="common">Pseudomonas solanacearum</name>
    <dbReference type="NCBI Taxonomy" id="305"/>
    <lineage>
        <taxon>Bacteria</taxon>
        <taxon>Pseudomonadati</taxon>
        <taxon>Pseudomonadota</taxon>
        <taxon>Betaproteobacteria</taxon>
        <taxon>Burkholderiales</taxon>
        <taxon>Burkholderiaceae</taxon>
        <taxon>Ralstonia</taxon>
        <taxon>Ralstonia solanacearum species complex</taxon>
    </lineage>
</organism>
<dbReference type="EMBL" id="JAIVEX010000003">
    <property type="protein sequence ID" value="MDB0521299.1"/>
    <property type="molecule type" value="Genomic_DNA"/>
</dbReference>
<dbReference type="Pfam" id="PF03150">
    <property type="entry name" value="CCP_MauG"/>
    <property type="match status" value="1"/>
</dbReference>
<dbReference type="InterPro" id="IPR036909">
    <property type="entry name" value="Cyt_c-like_dom_sf"/>
</dbReference>
<dbReference type="GO" id="GO:0030313">
    <property type="term" value="C:cell envelope"/>
    <property type="evidence" value="ECO:0007669"/>
    <property type="project" value="UniProtKB-SubCell"/>
</dbReference>
<keyword evidence="3 7" id="KW-0479">Metal-binding</keyword>